<feature type="domain" description="Antibacterial effector protein Tle3 C-terminal" evidence="2">
    <location>
        <begin position="568"/>
        <end position="738"/>
    </location>
</feature>
<accession>A0ABZ0WG81</accession>
<evidence type="ECO:0000313" key="4">
    <source>
        <dbReference type="EMBL" id="WQD76292.1"/>
    </source>
</evidence>
<dbReference type="Proteomes" id="UP001325479">
    <property type="component" value="Chromosome"/>
</dbReference>
<dbReference type="EMBL" id="CP139965">
    <property type="protein sequence ID" value="WQD76292.1"/>
    <property type="molecule type" value="Genomic_DNA"/>
</dbReference>
<sequence>MAETSNDYHVTAQGAGVTMSNRPDARPVPLPRDLPGIVIFIHGVNDPGAVYSVVEQGLCHGLNERLSRDDLKEGVYGVRYRQAKAKKETSKRQDEVLSDPDTYLYQRTEIPAATKSVFIPFYWGLRADNKDIAKLNNPGDVKSRTADVNGNLMTRGQYQDTRGNRLDAHFAKAGGFFANATNNIPDMYGPGFKADRAATLMTHTNAGGNYVYAADAPDRRYFVLAATRLANLIMTIRTIQPKALADAHGMNPEHETITVMGHSQGTIITLLAQAILKANNQRCVDCFIIVDTPYSLYATDDSNQTGHAKLKTLIDIVNAVTEKPYSVPDLAELLVSHEKHGGRAGADWTPKQGKRRDKSGKDWVTFDERDNRGKVYLYFCPEDTVVGMKRVHGIGTFGVPDEVPADGEALKAGKTMPAMKALSGKRFFQRMWTRMERDHQGDGNFRKVLVGTAPAHVPVRDAFERLTPGPDTDGSMLGTAMESGKNAFLQANFTRNDMRYINGEELKPPCEPDLYGGEVKRGGPRPGHADVAGMVAPDDVSKDVALGNQYANLNWKTVEGFSMDAPGDLEKLKAQFNAGKPVDEQSQNWRLKDVALPLGGPFSPKVAYGVEREETPAEARARMESDPKAWDANNYHSGILHSAENHRWVTAMDVAIGQAITLDDPVWRELLILMADWKMTPQNYKKIKDNANYDRLDQSTKDLIDGCRDYYIKGVFPEKYVSMDWPKLVTSELTPAAKAAQEQAQAEYYEQMSKQAQMQYGNKSLGEIFQGLPR</sequence>
<feature type="region of interest" description="Disordered" evidence="1">
    <location>
        <begin position="1"/>
        <end position="24"/>
    </location>
</feature>
<feature type="domain" description="T6SS Tle3 phospholipase effector alpha/beta" evidence="3">
    <location>
        <begin position="34"/>
        <end position="400"/>
    </location>
</feature>
<evidence type="ECO:0000313" key="5">
    <source>
        <dbReference type="Proteomes" id="UP001325479"/>
    </source>
</evidence>
<dbReference type="SUPFAM" id="SSF53474">
    <property type="entry name" value="alpha/beta-Hydrolases"/>
    <property type="match status" value="1"/>
</dbReference>
<organism evidence="4 5">
    <name type="scientific">Paraburkholderia kururiensis</name>
    <dbReference type="NCBI Taxonomy" id="984307"/>
    <lineage>
        <taxon>Bacteria</taxon>
        <taxon>Pseudomonadati</taxon>
        <taxon>Pseudomonadota</taxon>
        <taxon>Betaproteobacteria</taxon>
        <taxon>Burkholderiales</taxon>
        <taxon>Burkholderiaceae</taxon>
        <taxon>Paraburkholderia</taxon>
    </lineage>
</organism>
<dbReference type="Pfam" id="PF24322">
    <property type="entry name" value="Tle3"/>
    <property type="match status" value="1"/>
</dbReference>
<reference evidence="4 5" key="1">
    <citation type="submission" date="2023-12" db="EMBL/GenBank/DDBJ databases">
        <title>Genome sequencing and assembly of bacterial species from a model synthetic community.</title>
        <authorList>
            <person name="Hogle S.L."/>
        </authorList>
    </citation>
    <scope>NUCLEOTIDE SEQUENCE [LARGE SCALE GENOMIC DNA]</scope>
    <source>
        <strain evidence="4 5">HAMBI 2494</strain>
    </source>
</reference>
<gene>
    <name evidence="4" type="ORF">U0042_19565</name>
</gene>
<evidence type="ECO:0000259" key="2">
    <source>
        <dbReference type="Pfam" id="PF11678"/>
    </source>
</evidence>
<proteinExistence type="predicted"/>
<dbReference type="InterPro" id="IPR056221">
    <property type="entry name" value="Tle3_ab_dom"/>
</dbReference>
<name>A0ABZ0WG81_9BURK</name>
<evidence type="ECO:0000256" key="1">
    <source>
        <dbReference type="SAM" id="MobiDB-lite"/>
    </source>
</evidence>
<keyword evidence="5" id="KW-1185">Reference proteome</keyword>
<evidence type="ECO:0000259" key="3">
    <source>
        <dbReference type="Pfam" id="PF24322"/>
    </source>
</evidence>
<feature type="region of interest" description="Disordered" evidence="1">
    <location>
        <begin position="341"/>
        <end position="362"/>
    </location>
</feature>
<dbReference type="InterPro" id="IPR021692">
    <property type="entry name" value="Tle3_C"/>
</dbReference>
<dbReference type="Pfam" id="PF11678">
    <property type="entry name" value="Tle3_C"/>
    <property type="match status" value="1"/>
</dbReference>
<dbReference type="RefSeq" id="WP_114814209.1">
    <property type="nucleotide sequence ID" value="NZ_CP139965.1"/>
</dbReference>
<protein>
    <submittedName>
        <fullName evidence="4">DUF3274 domain-containing protein</fullName>
    </submittedName>
</protein>
<dbReference type="InterPro" id="IPR029058">
    <property type="entry name" value="AB_hydrolase_fold"/>
</dbReference>